<dbReference type="Gene3D" id="3.30.1360.170">
    <property type="match status" value="2"/>
</dbReference>
<dbReference type="KEGG" id="sat:SYN_00357"/>
<proteinExistence type="predicted"/>
<dbReference type="GO" id="GO:0050797">
    <property type="term" value="F:thymidylate synthase (FAD) activity"/>
    <property type="evidence" value="ECO:0007669"/>
    <property type="project" value="InterPro"/>
</dbReference>
<dbReference type="Proteomes" id="UP000001933">
    <property type="component" value="Chromosome"/>
</dbReference>
<dbReference type="Pfam" id="PF02511">
    <property type="entry name" value="Thy1"/>
    <property type="match status" value="2"/>
</dbReference>
<dbReference type="SUPFAM" id="SSF69796">
    <property type="entry name" value="Thymidylate synthase-complementing protein Thy1"/>
    <property type="match status" value="2"/>
</dbReference>
<dbReference type="InParanoid" id="Q2LXJ0"/>
<reference evidence="1 2" key="1">
    <citation type="journal article" date="2007" name="Proc. Natl. Acad. Sci. U.S.A.">
        <title>The genome of Syntrophus aciditrophicus: life at the thermodynamic limit of microbial growth.</title>
        <authorList>
            <person name="McInerney M.J."/>
            <person name="Rohlin L."/>
            <person name="Mouttaki H."/>
            <person name="Kim U."/>
            <person name="Krupp R.S."/>
            <person name="Rios-Hernandez L."/>
            <person name="Sieber J."/>
            <person name="Struchtemeyer C.G."/>
            <person name="Bhattacharyya A."/>
            <person name="Campbell J.W."/>
            <person name="Gunsalus R.P."/>
        </authorList>
    </citation>
    <scope>NUCLEOTIDE SEQUENCE [LARGE SCALE GENOMIC DNA]</scope>
    <source>
        <strain evidence="1 2">SB</strain>
    </source>
</reference>
<dbReference type="PANTHER" id="PTHR34934">
    <property type="entry name" value="FLAVIN-DEPENDENT THYMIDYLATE SYNTHASE"/>
    <property type="match status" value="1"/>
</dbReference>
<dbReference type="GO" id="GO:0006231">
    <property type="term" value="P:dTMP biosynthetic process"/>
    <property type="evidence" value="ECO:0007669"/>
    <property type="project" value="InterPro"/>
</dbReference>
<dbReference type="CDD" id="cd20175">
    <property type="entry name" value="ThyX"/>
    <property type="match status" value="2"/>
</dbReference>
<dbReference type="PROSITE" id="PS51331">
    <property type="entry name" value="THYX"/>
    <property type="match status" value="2"/>
</dbReference>
<sequence>MDVGNMHLIKTLSMDIVRVVFSQTRSPLMMKILLAGYNLDYETIRELQAARPELRNLTPETISAAYARISRDPRPVHELRAVAREEVEKARQSNRTIVFGLGHSSVAEHAVFNIDILGISRLLVEEIQRFRLCSYTEKSQRYILLTDDFVIPEEIRDTGLEEIFRETVREQNSLYHTLYARLLPHVLEKNPEMAAVPEKRSTLEGWAKEDARYIVSLATEAQLGMTLNARGLELLLRRFAAHPLEECRAFSQHLYEKTFEIAPSLIRYTEPTPFDRDTPTALRRMTDELIARHAAGPEEEERNSENRKDWQRGDVRLIDASPDADDRILAALLHTSSRAPLDRCRNLLHRMDTVEKIALLKEAFRFLSEHDAVQREFEYADLTFELTLSASCFAQLKRHRMATLTVQDYNPDLSVTIPPAIIEVGMESAFREVIDRTEAIYRQIAQTVPQAAPYILTNAHRRRAILKVNARELYHMARLRLDAHAQWDIRRLTGNMLTLARKVMPLTLLLATGKDGFAAAYGTLFSDRQQE</sequence>
<gene>
    <name evidence="1" type="ORF">SYN_00357</name>
</gene>
<protein>
    <submittedName>
        <fullName evidence="1">Predicted alternative thymidylate synthase</fullName>
    </submittedName>
</protein>
<dbReference type="InterPro" id="IPR003669">
    <property type="entry name" value="Thymidylate_synthase_ThyX"/>
</dbReference>
<dbReference type="GO" id="GO:0004799">
    <property type="term" value="F:thymidylate synthase activity"/>
    <property type="evidence" value="ECO:0007669"/>
    <property type="project" value="TreeGrafter"/>
</dbReference>
<dbReference type="PANTHER" id="PTHR34934:SF1">
    <property type="entry name" value="FLAVIN-DEPENDENT THYMIDYLATE SYNTHASE"/>
    <property type="match status" value="1"/>
</dbReference>
<dbReference type="GO" id="GO:0050660">
    <property type="term" value="F:flavin adenine dinucleotide binding"/>
    <property type="evidence" value="ECO:0007669"/>
    <property type="project" value="InterPro"/>
</dbReference>
<organism evidence="1 2">
    <name type="scientific">Syntrophus aciditrophicus (strain SB)</name>
    <dbReference type="NCBI Taxonomy" id="56780"/>
    <lineage>
        <taxon>Bacteria</taxon>
        <taxon>Pseudomonadati</taxon>
        <taxon>Thermodesulfobacteriota</taxon>
        <taxon>Syntrophia</taxon>
        <taxon>Syntrophales</taxon>
        <taxon>Syntrophaceae</taxon>
        <taxon>Syntrophus</taxon>
    </lineage>
</organism>
<accession>Q2LXJ0</accession>
<evidence type="ECO:0000313" key="2">
    <source>
        <dbReference type="Proteomes" id="UP000001933"/>
    </source>
</evidence>
<name>Q2LXJ0_SYNAS</name>
<keyword evidence="2" id="KW-1185">Reference proteome</keyword>
<dbReference type="HOGENOM" id="CLU_024745_0_0_7"/>
<dbReference type="EMBL" id="CP000252">
    <property type="protein sequence ID" value="ABC78798.1"/>
    <property type="molecule type" value="Genomic_DNA"/>
</dbReference>
<dbReference type="InterPro" id="IPR036098">
    <property type="entry name" value="Thymidylate_synthase_ThyX_sf"/>
</dbReference>
<dbReference type="eggNOG" id="COG1351">
    <property type="taxonomic scope" value="Bacteria"/>
</dbReference>
<evidence type="ECO:0000313" key="1">
    <source>
        <dbReference type="EMBL" id="ABC78798.1"/>
    </source>
</evidence>
<dbReference type="AlphaFoldDB" id="Q2LXJ0"/>
<dbReference type="GO" id="GO:0070402">
    <property type="term" value="F:NADPH binding"/>
    <property type="evidence" value="ECO:0007669"/>
    <property type="project" value="TreeGrafter"/>
</dbReference>
<dbReference type="STRING" id="56780.SYN_00357"/>